<sequence>MAFLEHGKKKAIVSFKNRWKLAQRNGNDGIQNPTLFAPIPIWGLDARVVAHESICLDWNLATRLENRKSAVWGRRNRGIEERRQRILEPPTNDGSIFSDLNGWEKNQPWDKWNGVQMNGQL</sequence>
<evidence type="ECO:0000313" key="2">
    <source>
        <dbReference type="Proteomes" id="UP000499080"/>
    </source>
</evidence>
<evidence type="ECO:0000313" key="1">
    <source>
        <dbReference type="EMBL" id="GBM48817.1"/>
    </source>
</evidence>
<dbReference type="EMBL" id="BGPR01098334">
    <property type="protein sequence ID" value="GBM48817.1"/>
    <property type="molecule type" value="Genomic_DNA"/>
</dbReference>
<comment type="caution">
    <text evidence="1">The sequence shown here is derived from an EMBL/GenBank/DDBJ whole genome shotgun (WGS) entry which is preliminary data.</text>
</comment>
<proteinExistence type="predicted"/>
<keyword evidence="2" id="KW-1185">Reference proteome</keyword>
<name>A0A4Y2G6E3_ARAVE</name>
<reference evidence="1 2" key="1">
    <citation type="journal article" date="2019" name="Sci. Rep.">
        <title>Orb-weaving spider Araneus ventricosus genome elucidates the spidroin gene catalogue.</title>
        <authorList>
            <person name="Kono N."/>
            <person name="Nakamura H."/>
            <person name="Ohtoshi R."/>
            <person name="Moran D.A.P."/>
            <person name="Shinohara A."/>
            <person name="Yoshida Y."/>
            <person name="Fujiwara M."/>
            <person name="Mori M."/>
            <person name="Tomita M."/>
            <person name="Arakawa K."/>
        </authorList>
    </citation>
    <scope>NUCLEOTIDE SEQUENCE [LARGE SCALE GENOMIC DNA]</scope>
</reference>
<dbReference type="Proteomes" id="UP000499080">
    <property type="component" value="Unassembled WGS sequence"/>
</dbReference>
<gene>
    <name evidence="1" type="ORF">AVEN_114720_1</name>
</gene>
<dbReference type="AlphaFoldDB" id="A0A4Y2G6E3"/>
<accession>A0A4Y2G6E3</accession>
<organism evidence="1 2">
    <name type="scientific">Araneus ventricosus</name>
    <name type="common">Orbweaver spider</name>
    <name type="synonym">Epeira ventricosa</name>
    <dbReference type="NCBI Taxonomy" id="182803"/>
    <lineage>
        <taxon>Eukaryota</taxon>
        <taxon>Metazoa</taxon>
        <taxon>Ecdysozoa</taxon>
        <taxon>Arthropoda</taxon>
        <taxon>Chelicerata</taxon>
        <taxon>Arachnida</taxon>
        <taxon>Araneae</taxon>
        <taxon>Araneomorphae</taxon>
        <taxon>Entelegynae</taxon>
        <taxon>Araneoidea</taxon>
        <taxon>Araneidae</taxon>
        <taxon>Araneus</taxon>
    </lineage>
</organism>
<protein>
    <submittedName>
        <fullName evidence="1">Uncharacterized protein</fullName>
    </submittedName>
</protein>